<organism evidence="3 4">
    <name type="scientific">Chlorogloeopsis fritschii PCC 6912</name>
    <dbReference type="NCBI Taxonomy" id="211165"/>
    <lineage>
        <taxon>Bacteria</taxon>
        <taxon>Bacillati</taxon>
        <taxon>Cyanobacteriota</taxon>
        <taxon>Cyanophyceae</taxon>
        <taxon>Nostocales</taxon>
        <taxon>Chlorogloeopsidaceae</taxon>
        <taxon>Chlorogloeopsis</taxon>
    </lineage>
</organism>
<reference evidence="3 4" key="1">
    <citation type="journal article" date="2019" name="Genome Biol. Evol.">
        <title>Day and night: Metabolic profiles and evolutionary relationships of six axenic non-marine cyanobacteria.</title>
        <authorList>
            <person name="Will S.E."/>
            <person name="Henke P."/>
            <person name="Boedeker C."/>
            <person name="Huang S."/>
            <person name="Brinkmann H."/>
            <person name="Rohde M."/>
            <person name="Jarek M."/>
            <person name="Friedl T."/>
            <person name="Seufert S."/>
            <person name="Schumacher M."/>
            <person name="Overmann J."/>
            <person name="Neumann-Schaal M."/>
            <person name="Petersen J."/>
        </authorList>
    </citation>
    <scope>NUCLEOTIDE SEQUENCE [LARGE SCALE GENOMIC DNA]</scope>
    <source>
        <strain evidence="3 4">PCC 6912</strain>
    </source>
</reference>
<keyword evidence="1" id="KW-1133">Transmembrane helix</keyword>
<dbReference type="EMBL" id="RSCJ01000002">
    <property type="protein sequence ID" value="RUR85846.1"/>
    <property type="molecule type" value="Genomic_DNA"/>
</dbReference>
<evidence type="ECO:0000256" key="1">
    <source>
        <dbReference type="SAM" id="Phobius"/>
    </source>
</evidence>
<sequence>MKFSNRLVWLIAIAFGVIILLTLIAAPNGSKINSGSTYNRAPDGYGAWYAFMQDRGTTIKRWQKPFQELQTEKRPVTLLKIYSQLSEPIFLSEEKEWVKAGNTLVVLGVRERVSAAEFSTMQKSPSGDVKIETRRRKSSLSKDKISLGDRFGAVVWEEKQGNGKVIFSTTPYLAANAYQDYLSNFEYLADLVNQKGNLLFVDEYIHGYKDADVRKSEGKGDIFSYLAQTPLFPAFIQIGVLLAVLVWAHNRRFGSVATLDTPELDNSTAYIQALAAVLQKAESTDFVVEMVGKEEQLQLQKALGLGSQLLDRQTLINAWQQRTGATRAELNAVLQQQDRKRRLSERELIGWLQKWQTLRVKGNR</sequence>
<name>A0A433NPW0_CHLFR</name>
<feature type="transmembrane region" description="Helical" evidence="1">
    <location>
        <begin position="231"/>
        <end position="248"/>
    </location>
</feature>
<feature type="transmembrane region" description="Helical" evidence="1">
    <location>
        <begin position="7"/>
        <end position="26"/>
    </location>
</feature>
<comment type="caution">
    <text evidence="3">The sequence shown here is derived from an EMBL/GenBank/DDBJ whole genome shotgun (WGS) entry which is preliminary data.</text>
</comment>
<dbReference type="AlphaFoldDB" id="A0A433NPW0"/>
<accession>A0A433NPW0</accession>
<evidence type="ECO:0000313" key="3">
    <source>
        <dbReference type="EMBL" id="RUR85846.1"/>
    </source>
</evidence>
<evidence type="ECO:0000313" key="4">
    <source>
        <dbReference type="Proteomes" id="UP000268857"/>
    </source>
</evidence>
<dbReference type="Pfam" id="PF14258">
    <property type="entry name" value="DUF4350"/>
    <property type="match status" value="1"/>
</dbReference>
<dbReference type="InterPro" id="IPR025646">
    <property type="entry name" value="DUF4350"/>
</dbReference>
<keyword evidence="4" id="KW-1185">Reference proteome</keyword>
<keyword evidence="1" id="KW-0472">Membrane</keyword>
<evidence type="ECO:0000259" key="2">
    <source>
        <dbReference type="Pfam" id="PF14258"/>
    </source>
</evidence>
<dbReference type="Proteomes" id="UP000268857">
    <property type="component" value="Unassembled WGS sequence"/>
</dbReference>
<dbReference type="RefSeq" id="WP_016877981.1">
    <property type="nucleotide sequence ID" value="NZ_AJLN01000140.1"/>
</dbReference>
<feature type="domain" description="DUF4350" evidence="2">
    <location>
        <begin position="37"/>
        <end position="191"/>
    </location>
</feature>
<proteinExistence type="predicted"/>
<keyword evidence="1" id="KW-0812">Transmembrane</keyword>
<protein>
    <recommendedName>
        <fullName evidence="2">DUF4350 domain-containing protein</fullName>
    </recommendedName>
</protein>
<gene>
    <name evidence="3" type="ORF">PCC6912_06710</name>
</gene>
<dbReference type="OrthoDB" id="478871at2"/>
<dbReference type="STRING" id="211165.GCA_000317285_05976"/>